<keyword evidence="2" id="KW-0805">Transcription regulation</keyword>
<dbReference type="PANTHER" id="PTHR30346">
    <property type="entry name" value="TRANSCRIPTIONAL DUAL REGULATOR HCAR-RELATED"/>
    <property type="match status" value="1"/>
</dbReference>
<dbReference type="GO" id="GO:0032993">
    <property type="term" value="C:protein-DNA complex"/>
    <property type="evidence" value="ECO:0007669"/>
    <property type="project" value="TreeGrafter"/>
</dbReference>
<dbReference type="Gene3D" id="3.40.190.10">
    <property type="entry name" value="Periplasmic binding protein-like II"/>
    <property type="match status" value="2"/>
</dbReference>
<dbReference type="Proteomes" id="UP000231791">
    <property type="component" value="Chromosome"/>
</dbReference>
<dbReference type="SUPFAM" id="SSF53850">
    <property type="entry name" value="Periplasmic binding protein-like II"/>
    <property type="match status" value="1"/>
</dbReference>
<evidence type="ECO:0000256" key="3">
    <source>
        <dbReference type="ARBA" id="ARBA00023125"/>
    </source>
</evidence>
<evidence type="ECO:0000256" key="5">
    <source>
        <dbReference type="SAM" id="MobiDB-lite"/>
    </source>
</evidence>
<keyword evidence="4" id="KW-0804">Transcription</keyword>
<evidence type="ECO:0000313" key="8">
    <source>
        <dbReference type="Proteomes" id="UP000231791"/>
    </source>
</evidence>
<evidence type="ECO:0000256" key="4">
    <source>
        <dbReference type="ARBA" id="ARBA00023163"/>
    </source>
</evidence>
<evidence type="ECO:0000259" key="6">
    <source>
        <dbReference type="Pfam" id="PF03466"/>
    </source>
</evidence>
<gene>
    <name evidence="7" type="ORF">SLAV_36605</name>
</gene>
<dbReference type="InterPro" id="IPR005119">
    <property type="entry name" value="LysR_subst-bd"/>
</dbReference>
<protein>
    <submittedName>
        <fullName evidence="7">DNA-binding transcriptional activator XapR</fullName>
    </submittedName>
</protein>
<reference evidence="7 8" key="1">
    <citation type="submission" date="2017-11" db="EMBL/GenBank/DDBJ databases">
        <title>Complete genome sequence of Streptomyces lavendulae subsp. lavendulae CCM 3239 (formerly 'Streptomyces aureofaciens CCM 3239'), the producer of the angucycline-type antibiotic auricin.</title>
        <authorList>
            <person name="Busche T."/>
            <person name="Novakova R."/>
            <person name="Al'Dilaimi A."/>
            <person name="Homerova D."/>
            <person name="Feckova L."/>
            <person name="Rezuchova B."/>
            <person name="Mingyar E."/>
            <person name="Csolleiova D."/>
            <person name="Bekeova C."/>
            <person name="Winkler A."/>
            <person name="Sevcikova B."/>
            <person name="Kalinowski J."/>
            <person name="Kormanec J."/>
            <person name="Ruckert C."/>
        </authorList>
    </citation>
    <scope>NUCLEOTIDE SEQUENCE [LARGE SCALE GENOMIC DNA]</scope>
    <source>
        <strain evidence="7 8">CCM 3239</strain>
    </source>
</reference>
<proteinExistence type="inferred from homology"/>
<evidence type="ECO:0000256" key="1">
    <source>
        <dbReference type="ARBA" id="ARBA00009437"/>
    </source>
</evidence>
<comment type="similarity">
    <text evidence="1">Belongs to the LysR transcriptional regulatory family.</text>
</comment>
<evidence type="ECO:0000313" key="7">
    <source>
        <dbReference type="EMBL" id="ATZ29086.1"/>
    </source>
</evidence>
<dbReference type="Pfam" id="PF03466">
    <property type="entry name" value="LysR_substrate"/>
    <property type="match status" value="1"/>
</dbReference>
<sequence>MRVVSREGTTPALARDLRAGSIDIALLASAPSFRAPDDESPPLASETLTERALCLAVPAEHPPARGEFVDVADLRGQQWIAASPSGTDRLMGVWPGLDERPEIVHTARDRLAKRHLVAAGCGLTTVPAGLAAAAPPGVRVLPVRGGPAGAAASAAGAAPRADARARRPPRGRPADRRSGRRLGSLTDGRGGPGRTWCVTPGPRLGGLRGRPGRRRPPVCPHPVGDVGTPM</sequence>
<keyword evidence="3 7" id="KW-0238">DNA-binding</keyword>
<feature type="region of interest" description="Disordered" evidence="5">
    <location>
        <begin position="146"/>
        <end position="230"/>
    </location>
</feature>
<feature type="domain" description="LysR substrate-binding" evidence="6">
    <location>
        <begin position="4"/>
        <end position="150"/>
    </location>
</feature>
<dbReference type="PANTHER" id="PTHR30346:SF29">
    <property type="entry name" value="LYSR SUBSTRATE-BINDING"/>
    <property type="match status" value="1"/>
</dbReference>
<dbReference type="KEGG" id="slx:SLAV_36605"/>
<name>A0A2K8PQP9_STRLA</name>
<keyword evidence="8" id="KW-1185">Reference proteome</keyword>
<dbReference type="GO" id="GO:0003677">
    <property type="term" value="F:DNA binding"/>
    <property type="evidence" value="ECO:0007669"/>
    <property type="project" value="UniProtKB-KW"/>
</dbReference>
<accession>A0A2K8PQP9</accession>
<dbReference type="EMBL" id="CP024985">
    <property type="protein sequence ID" value="ATZ29086.1"/>
    <property type="molecule type" value="Genomic_DNA"/>
</dbReference>
<dbReference type="AlphaFoldDB" id="A0A2K8PQP9"/>
<dbReference type="GO" id="GO:0003700">
    <property type="term" value="F:DNA-binding transcription factor activity"/>
    <property type="evidence" value="ECO:0007669"/>
    <property type="project" value="TreeGrafter"/>
</dbReference>
<organism evidence="7 8">
    <name type="scientific">Streptomyces lavendulae subsp. lavendulae</name>
    <dbReference type="NCBI Taxonomy" id="58340"/>
    <lineage>
        <taxon>Bacteria</taxon>
        <taxon>Bacillati</taxon>
        <taxon>Actinomycetota</taxon>
        <taxon>Actinomycetes</taxon>
        <taxon>Kitasatosporales</taxon>
        <taxon>Streptomycetaceae</taxon>
        <taxon>Streptomyces</taxon>
    </lineage>
</organism>
<feature type="compositionally biased region" description="Low complexity" evidence="5">
    <location>
        <begin position="146"/>
        <end position="160"/>
    </location>
</feature>
<evidence type="ECO:0000256" key="2">
    <source>
        <dbReference type="ARBA" id="ARBA00023015"/>
    </source>
</evidence>